<evidence type="ECO:0000259" key="2">
    <source>
        <dbReference type="PROSITE" id="PS50104"/>
    </source>
</evidence>
<protein>
    <submittedName>
        <fullName evidence="3">TIR domain-containing protein</fullName>
    </submittedName>
</protein>
<evidence type="ECO:0000313" key="3">
    <source>
        <dbReference type="EMBL" id="MCL6729774.1"/>
    </source>
</evidence>
<feature type="domain" description="TIR" evidence="2">
    <location>
        <begin position="1"/>
        <end position="132"/>
    </location>
</feature>
<comment type="caution">
    <text evidence="3">The sequence shown here is derived from an EMBL/GenBank/DDBJ whole genome shotgun (WGS) entry which is preliminary data.</text>
</comment>
<proteinExistence type="predicted"/>
<dbReference type="PROSITE" id="PS50104">
    <property type="entry name" value="TIR"/>
    <property type="match status" value="1"/>
</dbReference>
<dbReference type="Proteomes" id="UP001165342">
    <property type="component" value="Unassembled WGS sequence"/>
</dbReference>
<dbReference type="InterPro" id="IPR000157">
    <property type="entry name" value="TIR_dom"/>
</dbReference>
<reference evidence="3" key="1">
    <citation type="submission" date="2022-05" db="EMBL/GenBank/DDBJ databases">
        <authorList>
            <person name="Jo J.-H."/>
            <person name="Im W.-T."/>
        </authorList>
    </citation>
    <scope>NUCLEOTIDE SEQUENCE</scope>
    <source>
        <strain evidence="3">SE220</strain>
    </source>
</reference>
<organism evidence="3 4">
    <name type="scientific">Sphingomonas hankyongi</name>
    <dbReference type="NCBI Taxonomy" id="2908209"/>
    <lineage>
        <taxon>Bacteria</taxon>
        <taxon>Pseudomonadati</taxon>
        <taxon>Pseudomonadota</taxon>
        <taxon>Alphaproteobacteria</taxon>
        <taxon>Sphingomonadales</taxon>
        <taxon>Sphingomonadaceae</taxon>
        <taxon>Sphingomonas</taxon>
    </lineage>
</organism>
<evidence type="ECO:0000256" key="1">
    <source>
        <dbReference type="SAM" id="Phobius"/>
    </source>
</evidence>
<dbReference type="InterPro" id="IPR011990">
    <property type="entry name" value="TPR-like_helical_dom_sf"/>
</dbReference>
<gene>
    <name evidence="3" type="ORF">LZ538_06855</name>
</gene>
<keyword evidence="4" id="KW-1185">Reference proteome</keyword>
<dbReference type="Gene3D" id="3.40.50.10140">
    <property type="entry name" value="Toll/interleukin-1 receptor homology (TIR) domain"/>
    <property type="match status" value="1"/>
</dbReference>
<dbReference type="SUPFAM" id="SSF52200">
    <property type="entry name" value="Toll/Interleukin receptor TIR domain"/>
    <property type="match status" value="1"/>
</dbReference>
<dbReference type="RefSeq" id="WP_249831246.1">
    <property type="nucleotide sequence ID" value="NZ_JAMGBE010000002.1"/>
</dbReference>
<evidence type="ECO:0000313" key="4">
    <source>
        <dbReference type="Proteomes" id="UP001165342"/>
    </source>
</evidence>
<dbReference type="EMBL" id="JAMGBE010000002">
    <property type="protein sequence ID" value="MCL6729774.1"/>
    <property type="molecule type" value="Genomic_DNA"/>
</dbReference>
<keyword evidence="1" id="KW-0472">Membrane</keyword>
<dbReference type="Gene3D" id="1.25.40.10">
    <property type="entry name" value="Tetratricopeptide repeat domain"/>
    <property type="match status" value="1"/>
</dbReference>
<accession>A0ABT0S1P1</accession>
<keyword evidence="1" id="KW-0812">Transmembrane</keyword>
<name>A0ABT0S1P1_9SPHN</name>
<sequence>MAAIFLSYAREDRACAEKLARALETAGHEVWWDRRLDGGEEFSEEIEAALEKSDAVVVAWSKESIKSRWVRDEAGVGGDKGRLVPVSIDGSLPPMGFRQFHTVDLTGWKAAKRDVRTAELLRSVERRLQGKEELPPTSRTAKLPRPARVLGRPSIILAAMLAFLLATAGAYFYLKGDQSSSALKPTIGVLPFTSSDAELRQLGLQARDSLGHTFSQSGVPVRLMDSAPQADRSPVDFLISGDLSRTAGKILATVRLDEAASQVTVFSQRFEVSREDVGNLPERIGAQLAGNLTWAYPMMLLDRRRPIDPALLADLLQGENFAGDRFGLQPYQNLKRVAAKAPSLAAAQIGVAFNTSFVLDQIPRDERPGEVVAARSAADRAIKMSPRFGDTYAVWCNLHSEALLAGCEDSLRAGRRVDPDAPFLNAFLSHLLRSVGRPGEALELARLSYTHDLYVPTKISWMLKMLEYVDEGDEAEELYQQGARWWPEFKGSFFRDRISGVIDRGDFQALPDIERDMDAKKLLPQYAGSAPLVAALKTKSVGAARRACTDEDDYWLSVSCMLVLARLGDEDGAYAIADRLYPQRVGQTPAETERIWLDDPFGAGSLEFITSPSAAPMRRDPRYLQLAQRVGLLDYWRSGRPPDFCRKDPEPICPQLLKRR</sequence>
<keyword evidence="1" id="KW-1133">Transmembrane helix</keyword>
<dbReference type="InterPro" id="IPR035897">
    <property type="entry name" value="Toll_tir_struct_dom_sf"/>
</dbReference>
<dbReference type="Pfam" id="PF13676">
    <property type="entry name" value="TIR_2"/>
    <property type="match status" value="1"/>
</dbReference>
<feature type="transmembrane region" description="Helical" evidence="1">
    <location>
        <begin position="155"/>
        <end position="174"/>
    </location>
</feature>